<dbReference type="RefSeq" id="XP_009527056.1">
    <property type="nucleotide sequence ID" value="XM_009528761.1"/>
</dbReference>
<feature type="transmembrane region" description="Helical" evidence="6">
    <location>
        <begin position="171"/>
        <end position="191"/>
    </location>
</feature>
<dbReference type="EMBL" id="JH159154">
    <property type="protein sequence ID" value="EGZ17998.1"/>
    <property type="molecule type" value="Genomic_DNA"/>
</dbReference>
<dbReference type="AlphaFoldDB" id="G4ZG95"/>
<dbReference type="Proteomes" id="UP000002640">
    <property type="component" value="Unassembled WGS sequence"/>
</dbReference>
<feature type="transmembrane region" description="Helical" evidence="6">
    <location>
        <begin position="429"/>
        <end position="447"/>
    </location>
</feature>
<name>G4ZG95_PHYSP</name>
<dbReference type="Gene3D" id="1.20.1740.10">
    <property type="entry name" value="Amino acid/polyamine transporter I"/>
    <property type="match status" value="1"/>
</dbReference>
<feature type="region of interest" description="Disordered" evidence="5">
    <location>
        <begin position="492"/>
        <end position="521"/>
    </location>
</feature>
<keyword evidence="4 6" id="KW-0472">Membrane</keyword>
<dbReference type="PANTHER" id="PTHR42770">
    <property type="entry name" value="AMINO ACID TRANSPORTER-RELATED"/>
    <property type="match status" value="1"/>
</dbReference>
<proteinExistence type="predicted"/>
<evidence type="ECO:0000256" key="1">
    <source>
        <dbReference type="ARBA" id="ARBA00004141"/>
    </source>
</evidence>
<dbReference type="SMR" id="G4ZG95"/>
<feature type="domain" description="Amino acid permease/ SLC12A" evidence="7">
    <location>
        <begin position="52"/>
        <end position="420"/>
    </location>
</feature>
<evidence type="ECO:0000256" key="4">
    <source>
        <dbReference type="ARBA" id="ARBA00023136"/>
    </source>
</evidence>
<gene>
    <name evidence="8" type="ORF">PHYSODRAFT_300851</name>
</gene>
<evidence type="ECO:0000256" key="2">
    <source>
        <dbReference type="ARBA" id="ARBA00022692"/>
    </source>
</evidence>
<feature type="transmembrane region" description="Helical" evidence="6">
    <location>
        <begin position="240"/>
        <end position="260"/>
    </location>
</feature>
<evidence type="ECO:0000313" key="9">
    <source>
        <dbReference type="Proteomes" id="UP000002640"/>
    </source>
</evidence>
<dbReference type="GeneID" id="20641907"/>
<dbReference type="PANTHER" id="PTHR42770:SF7">
    <property type="entry name" value="MEMBRANE PROTEIN"/>
    <property type="match status" value="1"/>
</dbReference>
<protein>
    <recommendedName>
        <fullName evidence="7">Amino acid permease/ SLC12A domain-containing protein</fullName>
    </recommendedName>
</protein>
<feature type="transmembrane region" description="Helical" evidence="6">
    <location>
        <begin position="397"/>
        <end position="423"/>
    </location>
</feature>
<keyword evidence="9" id="KW-1185">Reference proteome</keyword>
<dbReference type="GO" id="GO:0055085">
    <property type="term" value="P:transmembrane transport"/>
    <property type="evidence" value="ECO:0007669"/>
    <property type="project" value="InterPro"/>
</dbReference>
<organism evidence="8 9">
    <name type="scientific">Phytophthora sojae (strain P6497)</name>
    <name type="common">Soybean stem and root rot agent</name>
    <name type="synonym">Phytophthora megasperma f. sp. glycines</name>
    <dbReference type="NCBI Taxonomy" id="1094619"/>
    <lineage>
        <taxon>Eukaryota</taxon>
        <taxon>Sar</taxon>
        <taxon>Stramenopiles</taxon>
        <taxon>Oomycota</taxon>
        <taxon>Peronosporomycetes</taxon>
        <taxon>Peronosporales</taxon>
        <taxon>Peronosporaceae</taxon>
        <taxon>Phytophthora</taxon>
    </lineage>
</organism>
<dbReference type="InParanoid" id="G4ZG95"/>
<dbReference type="InterPro" id="IPR050367">
    <property type="entry name" value="APC_superfamily"/>
</dbReference>
<evidence type="ECO:0000313" key="8">
    <source>
        <dbReference type="EMBL" id="EGZ17998.1"/>
    </source>
</evidence>
<evidence type="ECO:0000259" key="7">
    <source>
        <dbReference type="Pfam" id="PF00324"/>
    </source>
</evidence>
<dbReference type="Pfam" id="PF00324">
    <property type="entry name" value="AA_permease"/>
    <property type="match status" value="1"/>
</dbReference>
<dbReference type="KEGG" id="psoj:PHYSODRAFT_300851"/>
<feature type="transmembrane region" description="Helical" evidence="6">
    <location>
        <begin position="291"/>
        <end position="313"/>
    </location>
</feature>
<comment type="subcellular location">
    <subcellularLocation>
        <location evidence="1">Membrane</location>
        <topology evidence="1">Multi-pass membrane protein</topology>
    </subcellularLocation>
</comment>
<feature type="transmembrane region" description="Helical" evidence="6">
    <location>
        <begin position="334"/>
        <end position="357"/>
    </location>
</feature>
<dbReference type="GO" id="GO:0016020">
    <property type="term" value="C:membrane"/>
    <property type="evidence" value="ECO:0007669"/>
    <property type="project" value="UniProtKB-SubCell"/>
</dbReference>
<reference evidence="8 9" key="1">
    <citation type="journal article" date="2006" name="Science">
        <title>Phytophthora genome sequences uncover evolutionary origins and mechanisms of pathogenesis.</title>
        <authorList>
            <person name="Tyler B.M."/>
            <person name="Tripathy S."/>
            <person name="Zhang X."/>
            <person name="Dehal P."/>
            <person name="Jiang R.H."/>
            <person name="Aerts A."/>
            <person name="Arredondo F.D."/>
            <person name="Baxter L."/>
            <person name="Bensasson D."/>
            <person name="Beynon J.L."/>
            <person name="Chapman J."/>
            <person name="Damasceno C.M."/>
            <person name="Dorrance A.E."/>
            <person name="Dou D."/>
            <person name="Dickerman A.W."/>
            <person name="Dubchak I.L."/>
            <person name="Garbelotto M."/>
            <person name="Gijzen M."/>
            <person name="Gordon S.G."/>
            <person name="Govers F."/>
            <person name="Grunwald N.J."/>
            <person name="Huang W."/>
            <person name="Ivors K.L."/>
            <person name="Jones R.W."/>
            <person name="Kamoun S."/>
            <person name="Krampis K."/>
            <person name="Lamour K.H."/>
            <person name="Lee M.K."/>
            <person name="McDonald W.H."/>
            <person name="Medina M."/>
            <person name="Meijer H.J."/>
            <person name="Nordberg E.K."/>
            <person name="Maclean D.J."/>
            <person name="Ospina-Giraldo M.D."/>
            <person name="Morris P.F."/>
            <person name="Phuntumart V."/>
            <person name="Putnam N.H."/>
            <person name="Rash S."/>
            <person name="Rose J.K."/>
            <person name="Sakihama Y."/>
            <person name="Salamov A.A."/>
            <person name="Savidor A."/>
            <person name="Scheuring C.F."/>
            <person name="Smith B.M."/>
            <person name="Sobral B.W."/>
            <person name="Terry A."/>
            <person name="Torto-Alalibo T.A."/>
            <person name="Win J."/>
            <person name="Xu Z."/>
            <person name="Zhang H."/>
            <person name="Grigoriev I.V."/>
            <person name="Rokhsar D.S."/>
            <person name="Boore J.L."/>
        </authorList>
    </citation>
    <scope>NUCLEOTIDE SEQUENCE [LARGE SCALE GENOMIC DNA]</scope>
    <source>
        <strain evidence="8 9">P6497</strain>
    </source>
</reference>
<keyword evidence="3 6" id="KW-1133">Transmembrane helix</keyword>
<evidence type="ECO:0000256" key="5">
    <source>
        <dbReference type="SAM" id="MobiDB-lite"/>
    </source>
</evidence>
<dbReference type="STRING" id="1094619.G4ZG95"/>
<accession>G4ZG95</accession>
<keyword evidence="2 6" id="KW-0812">Transmembrane</keyword>
<feature type="transmembrane region" description="Helical" evidence="6">
    <location>
        <begin position="57"/>
        <end position="80"/>
    </location>
</feature>
<evidence type="ECO:0000256" key="6">
    <source>
        <dbReference type="SAM" id="Phobius"/>
    </source>
</evidence>
<dbReference type="InterPro" id="IPR004841">
    <property type="entry name" value="AA-permease/SLC12A_dom"/>
</dbReference>
<sequence>MASCMCNILPLPRKATSGPVDPHLPTKYHPGKQDIYLLGISIGIGGQYFGWNSGVSAGIYSFLIAYLLLASGYITLCSCLGEIKGALPFAGGAYGLERCTLGFYPAFMIGCCDALEYTAYVSAGVLSFTDLLAEVIPAILDYRPAFWAIFYLAALALNIKGDRAFWIVNRWLGVASLVVLLVFCIGSLPYVKFAKYAADSDVAGVGDFKSFMNFFIGVESLTLASDNIENPKKIIPTAQASCIATLVATGLMVFFVTISLPPGVGSLTAEAFPFCRGFQLLFNTSHQLTSVFSMPATFASAFGFMWCYGKLIYAMSASRLLLPVFAYSTKPNEMPYAALLLGSVCSYGFCIIMYIFPVLTAELFRVCILSASVSYTGQCVGYISLKRNYKNIKSSSFSSPFGVGGAVYSMLVWIFTAIALIGFQDDNGVALIAFLLMVLALSTYYFGCARKQQTFWAQENKVMLIAHVTKFNIKKLAASRQKRTSHVHLFTTSRRTRTETSHPERSKRVVHVSSAKKSSFR</sequence>
<dbReference type="OMA" id="LPLTAWM"/>
<feature type="compositionally biased region" description="Basic and acidic residues" evidence="5">
    <location>
        <begin position="496"/>
        <end position="507"/>
    </location>
</feature>
<evidence type="ECO:0000256" key="3">
    <source>
        <dbReference type="ARBA" id="ARBA00022989"/>
    </source>
</evidence>
<feature type="transmembrane region" description="Helical" evidence="6">
    <location>
        <begin position="101"/>
        <end position="122"/>
    </location>
</feature>
<feature type="transmembrane region" description="Helical" evidence="6">
    <location>
        <begin position="363"/>
        <end position="385"/>
    </location>
</feature>